<organism evidence="1 2">
    <name type="scientific">Chondrus crispus</name>
    <name type="common">Carrageen Irish moss</name>
    <name type="synonym">Polymorpha crispa</name>
    <dbReference type="NCBI Taxonomy" id="2769"/>
    <lineage>
        <taxon>Eukaryota</taxon>
        <taxon>Rhodophyta</taxon>
        <taxon>Florideophyceae</taxon>
        <taxon>Rhodymeniophycidae</taxon>
        <taxon>Gigartinales</taxon>
        <taxon>Gigartinaceae</taxon>
        <taxon>Chondrus</taxon>
    </lineage>
</organism>
<accession>R7Q9B3</accession>
<name>R7Q9B3_CHOCR</name>
<dbReference type="EMBL" id="HG001670">
    <property type="protein sequence ID" value="CDF34055.1"/>
    <property type="molecule type" value="Genomic_DNA"/>
</dbReference>
<dbReference type="GeneID" id="17321590"/>
<dbReference type="AlphaFoldDB" id="R7Q9B3"/>
<protein>
    <submittedName>
        <fullName evidence="1">Uncharacterized protein</fullName>
    </submittedName>
</protein>
<gene>
    <name evidence="1" type="ORF">CHC_T00002728001</name>
</gene>
<dbReference type="RefSeq" id="XP_005713874.1">
    <property type="nucleotide sequence ID" value="XM_005713817.1"/>
</dbReference>
<reference evidence="2" key="1">
    <citation type="journal article" date="2013" name="Proc. Natl. Acad. Sci. U.S.A.">
        <title>Genome structure and metabolic features in the red seaweed Chondrus crispus shed light on evolution of the Archaeplastida.</title>
        <authorList>
            <person name="Collen J."/>
            <person name="Porcel B."/>
            <person name="Carre W."/>
            <person name="Ball S.G."/>
            <person name="Chaparro C."/>
            <person name="Tonon T."/>
            <person name="Barbeyron T."/>
            <person name="Michel G."/>
            <person name="Noel B."/>
            <person name="Valentin K."/>
            <person name="Elias M."/>
            <person name="Artiguenave F."/>
            <person name="Arun A."/>
            <person name="Aury J.M."/>
            <person name="Barbosa-Neto J.F."/>
            <person name="Bothwell J.H."/>
            <person name="Bouget F.Y."/>
            <person name="Brillet L."/>
            <person name="Cabello-Hurtado F."/>
            <person name="Capella-Gutierrez S."/>
            <person name="Charrier B."/>
            <person name="Cladiere L."/>
            <person name="Cock J.M."/>
            <person name="Coelho S.M."/>
            <person name="Colleoni C."/>
            <person name="Czjzek M."/>
            <person name="Da Silva C."/>
            <person name="Delage L."/>
            <person name="Denoeud F."/>
            <person name="Deschamps P."/>
            <person name="Dittami S.M."/>
            <person name="Gabaldon T."/>
            <person name="Gachon C.M."/>
            <person name="Groisillier A."/>
            <person name="Herve C."/>
            <person name="Jabbari K."/>
            <person name="Katinka M."/>
            <person name="Kloareg B."/>
            <person name="Kowalczyk N."/>
            <person name="Labadie K."/>
            <person name="Leblanc C."/>
            <person name="Lopez P.J."/>
            <person name="McLachlan D.H."/>
            <person name="Meslet-Cladiere L."/>
            <person name="Moustafa A."/>
            <person name="Nehr Z."/>
            <person name="Nyvall Collen P."/>
            <person name="Panaud O."/>
            <person name="Partensky F."/>
            <person name="Poulain J."/>
            <person name="Rensing S.A."/>
            <person name="Rousvoal S."/>
            <person name="Samson G."/>
            <person name="Symeonidi A."/>
            <person name="Weissenbach J."/>
            <person name="Zambounis A."/>
            <person name="Wincker P."/>
            <person name="Boyen C."/>
        </authorList>
    </citation>
    <scope>NUCLEOTIDE SEQUENCE [LARGE SCALE GENOMIC DNA]</scope>
    <source>
        <strain evidence="2">cv. Stackhouse</strain>
    </source>
</reference>
<dbReference type="KEGG" id="ccp:CHC_T00002728001"/>
<keyword evidence="2" id="KW-1185">Reference proteome</keyword>
<dbReference type="Gramene" id="CDF34055">
    <property type="protein sequence ID" value="CDF34055"/>
    <property type="gene ID" value="CHC_T00002728001"/>
</dbReference>
<dbReference type="Proteomes" id="UP000012073">
    <property type="component" value="Unassembled WGS sequence"/>
</dbReference>
<evidence type="ECO:0000313" key="2">
    <source>
        <dbReference type="Proteomes" id="UP000012073"/>
    </source>
</evidence>
<proteinExistence type="predicted"/>
<sequence>MPAIPKPRLPQSCHACELFLQKFCDSLYNFRTADVHIRVRVARKGAIMRSKELDILPFPTAWQLRNLLQVFQQQHFGRSYTALLLNSLRKVRAEIAKQFGHHNKTLHGLIYTKNLLNRRSDGSHV</sequence>
<evidence type="ECO:0000313" key="1">
    <source>
        <dbReference type="EMBL" id="CDF34055.1"/>
    </source>
</evidence>